<dbReference type="InterPro" id="IPR006076">
    <property type="entry name" value="FAD-dep_OxRdtase"/>
</dbReference>
<accession>A0A8B2NFH2</accession>
<dbReference type="Gene3D" id="3.30.9.10">
    <property type="entry name" value="D-Amino Acid Oxidase, subunit A, domain 2"/>
    <property type="match status" value="1"/>
</dbReference>
<reference evidence="3 4" key="1">
    <citation type="submission" date="2018-05" db="EMBL/GenBank/DDBJ databases">
        <title>Acuticoccus sediminis sp. nov., isolated from deep-sea sediment of Indian Ocean.</title>
        <authorList>
            <person name="Liu X."/>
            <person name="Lai Q."/>
            <person name="Du Y."/>
            <person name="Sun F."/>
            <person name="Zhang X."/>
            <person name="Wang S."/>
            <person name="Shao Z."/>
        </authorList>
    </citation>
    <scope>NUCLEOTIDE SEQUENCE [LARGE SCALE GENOMIC DNA]</scope>
    <source>
        <strain evidence="3 4">PTG4-2</strain>
    </source>
</reference>
<dbReference type="SUPFAM" id="SSF51905">
    <property type="entry name" value="FAD/NAD(P)-binding domain"/>
    <property type="match status" value="1"/>
</dbReference>
<gene>
    <name evidence="3" type="ORF">DLJ53_28315</name>
</gene>
<proteinExistence type="predicted"/>
<dbReference type="AlphaFoldDB" id="A0A8B2NFH2"/>
<dbReference type="Pfam" id="PF01266">
    <property type="entry name" value="DAO"/>
    <property type="match status" value="1"/>
</dbReference>
<evidence type="ECO:0000256" key="1">
    <source>
        <dbReference type="ARBA" id="ARBA00023002"/>
    </source>
</evidence>
<sequence length="368" mass="38085">MSRTADIAIVGGGLVGSALAYGLASRGASVLMFDPDADDLHASVGNFGLVWVQSKGVGAPDYAALSRRSAAAWTDFAADIAGRSGKNPAYDRCGGIKIALGDSEMEALEASVRRLHNQGSDDVVMISREELVDRVPSVGPEAVGGSYCAADGHADPLATHIALRIALRTTARAAVVRRRVDGIVPDGDGFTVLAEGERFGAGKVVLAAGHGTTALAAMLGLDVPLRPERGQILVTERLAPFLGPACFTVRQTNQGSVLIGDSKEDVGFDRGTTPAVGGAMAERALRMFPCLADARIVRQWGALRVMSPDGLPIYAQSRTHPGAMSLSCHSGVTLAAAHAGEVAEAVLSGTLAARYPAFSPDRFAKVSA</sequence>
<dbReference type="EMBL" id="QHHQ01000008">
    <property type="protein sequence ID" value="RAH97748.1"/>
    <property type="molecule type" value="Genomic_DNA"/>
</dbReference>
<dbReference type="PANTHER" id="PTHR13847">
    <property type="entry name" value="SARCOSINE DEHYDROGENASE-RELATED"/>
    <property type="match status" value="1"/>
</dbReference>
<dbReference type="GO" id="GO:0016491">
    <property type="term" value="F:oxidoreductase activity"/>
    <property type="evidence" value="ECO:0007669"/>
    <property type="project" value="UniProtKB-KW"/>
</dbReference>
<dbReference type="PANTHER" id="PTHR13847:SF287">
    <property type="entry name" value="FAD-DEPENDENT OXIDOREDUCTASE DOMAIN-CONTAINING PROTEIN 1"/>
    <property type="match status" value="1"/>
</dbReference>
<dbReference type="Proteomes" id="UP000249590">
    <property type="component" value="Unassembled WGS sequence"/>
</dbReference>
<keyword evidence="1" id="KW-0560">Oxidoreductase</keyword>
<organism evidence="3 4">
    <name type="scientific">Acuticoccus sediminis</name>
    <dbReference type="NCBI Taxonomy" id="2184697"/>
    <lineage>
        <taxon>Bacteria</taxon>
        <taxon>Pseudomonadati</taxon>
        <taxon>Pseudomonadota</taxon>
        <taxon>Alphaproteobacteria</taxon>
        <taxon>Hyphomicrobiales</taxon>
        <taxon>Amorphaceae</taxon>
        <taxon>Acuticoccus</taxon>
    </lineage>
</organism>
<keyword evidence="4" id="KW-1185">Reference proteome</keyword>
<feature type="domain" description="FAD dependent oxidoreductase" evidence="2">
    <location>
        <begin position="6"/>
        <end position="344"/>
    </location>
</feature>
<dbReference type="RefSeq" id="WP_111351594.1">
    <property type="nucleotide sequence ID" value="NZ_QHHQ01000008.1"/>
</dbReference>
<comment type="caution">
    <text evidence="3">The sequence shown here is derived from an EMBL/GenBank/DDBJ whole genome shotgun (WGS) entry which is preliminary data.</text>
</comment>
<dbReference type="SUPFAM" id="SSF54373">
    <property type="entry name" value="FAD-linked reductases, C-terminal domain"/>
    <property type="match status" value="1"/>
</dbReference>
<dbReference type="InterPro" id="IPR036188">
    <property type="entry name" value="FAD/NAD-bd_sf"/>
</dbReference>
<dbReference type="Gene3D" id="3.50.50.60">
    <property type="entry name" value="FAD/NAD(P)-binding domain"/>
    <property type="match status" value="1"/>
</dbReference>
<name>A0A8B2NFH2_9HYPH</name>
<evidence type="ECO:0000313" key="4">
    <source>
        <dbReference type="Proteomes" id="UP000249590"/>
    </source>
</evidence>
<protein>
    <recommendedName>
        <fullName evidence="2">FAD dependent oxidoreductase domain-containing protein</fullName>
    </recommendedName>
</protein>
<dbReference type="OrthoDB" id="6949587at2"/>
<dbReference type="GO" id="GO:0005737">
    <property type="term" value="C:cytoplasm"/>
    <property type="evidence" value="ECO:0007669"/>
    <property type="project" value="TreeGrafter"/>
</dbReference>
<evidence type="ECO:0000259" key="2">
    <source>
        <dbReference type="Pfam" id="PF01266"/>
    </source>
</evidence>
<evidence type="ECO:0000313" key="3">
    <source>
        <dbReference type="EMBL" id="RAH97748.1"/>
    </source>
</evidence>